<reference evidence="2" key="4">
    <citation type="submission" date="2019-03" db="UniProtKB">
        <authorList>
            <consortium name="EnsemblPlants"/>
        </authorList>
    </citation>
    <scope>IDENTIFICATION</scope>
</reference>
<dbReference type="AlphaFoldDB" id="A0A453N6H6"/>
<accession>A0A453N6H6</accession>
<protein>
    <submittedName>
        <fullName evidence="2">Uncharacterized protein</fullName>
    </submittedName>
</protein>
<dbReference type="Gramene" id="AET6Gv20240000.2">
    <property type="protein sequence ID" value="AET6Gv20240000.2"/>
    <property type="gene ID" value="AET6Gv20240000"/>
</dbReference>
<feature type="region of interest" description="Disordered" evidence="1">
    <location>
        <begin position="19"/>
        <end position="61"/>
    </location>
</feature>
<evidence type="ECO:0000313" key="2">
    <source>
        <dbReference type="EnsemblPlants" id="AET6Gv20240000.2"/>
    </source>
</evidence>
<name>A0A453N6H6_AEGTS</name>
<evidence type="ECO:0000313" key="3">
    <source>
        <dbReference type="Proteomes" id="UP000015105"/>
    </source>
</evidence>
<keyword evidence="3" id="KW-1185">Reference proteome</keyword>
<proteinExistence type="predicted"/>
<sequence>QKSSPLSSYSLWRLGFPPRRRQGLTTGLVPHPGRRAAERLHPHPPTSPIRPKKLSTPPPGALLLPLPLQIRGEDHRLATTVGRLHPPIHRTSFSTHPSCPTAS</sequence>
<reference evidence="3" key="1">
    <citation type="journal article" date="2014" name="Science">
        <title>Ancient hybridizations among the ancestral genomes of bread wheat.</title>
        <authorList>
            <consortium name="International Wheat Genome Sequencing Consortium,"/>
            <person name="Marcussen T."/>
            <person name="Sandve S.R."/>
            <person name="Heier L."/>
            <person name="Spannagl M."/>
            <person name="Pfeifer M."/>
            <person name="Jakobsen K.S."/>
            <person name="Wulff B.B."/>
            <person name="Steuernagel B."/>
            <person name="Mayer K.F."/>
            <person name="Olsen O.A."/>
        </authorList>
    </citation>
    <scope>NUCLEOTIDE SEQUENCE [LARGE SCALE GENOMIC DNA]</scope>
    <source>
        <strain evidence="3">cv. AL8/78</strain>
    </source>
</reference>
<reference evidence="3" key="2">
    <citation type="journal article" date="2017" name="Nat. Plants">
        <title>The Aegilops tauschii genome reveals multiple impacts of transposons.</title>
        <authorList>
            <person name="Zhao G."/>
            <person name="Zou C."/>
            <person name="Li K."/>
            <person name="Wang K."/>
            <person name="Li T."/>
            <person name="Gao L."/>
            <person name="Zhang X."/>
            <person name="Wang H."/>
            <person name="Yang Z."/>
            <person name="Liu X."/>
            <person name="Jiang W."/>
            <person name="Mao L."/>
            <person name="Kong X."/>
            <person name="Jiao Y."/>
            <person name="Jia J."/>
        </authorList>
    </citation>
    <scope>NUCLEOTIDE SEQUENCE [LARGE SCALE GENOMIC DNA]</scope>
    <source>
        <strain evidence="3">cv. AL8/78</strain>
    </source>
</reference>
<evidence type="ECO:0000256" key="1">
    <source>
        <dbReference type="SAM" id="MobiDB-lite"/>
    </source>
</evidence>
<reference evidence="2" key="5">
    <citation type="journal article" date="2021" name="G3 (Bethesda)">
        <title>Aegilops tauschii genome assembly Aet v5.0 features greater sequence contiguity and improved annotation.</title>
        <authorList>
            <person name="Wang L."/>
            <person name="Zhu T."/>
            <person name="Rodriguez J.C."/>
            <person name="Deal K.R."/>
            <person name="Dubcovsky J."/>
            <person name="McGuire P.E."/>
            <person name="Lux T."/>
            <person name="Spannagl M."/>
            <person name="Mayer K.F.X."/>
            <person name="Baldrich P."/>
            <person name="Meyers B.C."/>
            <person name="Huo N."/>
            <person name="Gu Y.Q."/>
            <person name="Zhou H."/>
            <person name="Devos K.M."/>
            <person name="Bennetzen J.L."/>
            <person name="Unver T."/>
            <person name="Budak H."/>
            <person name="Gulick P.J."/>
            <person name="Galiba G."/>
            <person name="Kalapos B."/>
            <person name="Nelson D.R."/>
            <person name="Li P."/>
            <person name="You F.M."/>
            <person name="Luo M.C."/>
            <person name="Dvorak J."/>
        </authorList>
    </citation>
    <scope>NUCLEOTIDE SEQUENCE [LARGE SCALE GENOMIC DNA]</scope>
    <source>
        <strain evidence="2">cv. AL8/78</strain>
    </source>
</reference>
<reference evidence="2" key="3">
    <citation type="journal article" date="2017" name="Nature">
        <title>Genome sequence of the progenitor of the wheat D genome Aegilops tauschii.</title>
        <authorList>
            <person name="Luo M.C."/>
            <person name="Gu Y.Q."/>
            <person name="Puiu D."/>
            <person name="Wang H."/>
            <person name="Twardziok S.O."/>
            <person name="Deal K.R."/>
            <person name="Huo N."/>
            <person name="Zhu T."/>
            <person name="Wang L."/>
            <person name="Wang Y."/>
            <person name="McGuire P.E."/>
            <person name="Liu S."/>
            <person name="Long H."/>
            <person name="Ramasamy R.K."/>
            <person name="Rodriguez J.C."/>
            <person name="Van S.L."/>
            <person name="Yuan L."/>
            <person name="Wang Z."/>
            <person name="Xia Z."/>
            <person name="Xiao L."/>
            <person name="Anderson O.D."/>
            <person name="Ouyang S."/>
            <person name="Liang Y."/>
            <person name="Zimin A.V."/>
            <person name="Pertea G."/>
            <person name="Qi P."/>
            <person name="Bennetzen J.L."/>
            <person name="Dai X."/>
            <person name="Dawson M.W."/>
            <person name="Muller H.G."/>
            <person name="Kugler K."/>
            <person name="Rivarola-Duarte L."/>
            <person name="Spannagl M."/>
            <person name="Mayer K.F.X."/>
            <person name="Lu F.H."/>
            <person name="Bevan M.W."/>
            <person name="Leroy P."/>
            <person name="Li P."/>
            <person name="You F.M."/>
            <person name="Sun Q."/>
            <person name="Liu Z."/>
            <person name="Lyons E."/>
            <person name="Wicker T."/>
            <person name="Salzberg S.L."/>
            <person name="Devos K.M."/>
            <person name="Dvorak J."/>
        </authorList>
    </citation>
    <scope>NUCLEOTIDE SEQUENCE [LARGE SCALE GENOMIC DNA]</scope>
    <source>
        <strain evidence="2">cv. AL8/78</strain>
    </source>
</reference>
<organism evidence="2 3">
    <name type="scientific">Aegilops tauschii subsp. strangulata</name>
    <name type="common">Goatgrass</name>
    <dbReference type="NCBI Taxonomy" id="200361"/>
    <lineage>
        <taxon>Eukaryota</taxon>
        <taxon>Viridiplantae</taxon>
        <taxon>Streptophyta</taxon>
        <taxon>Embryophyta</taxon>
        <taxon>Tracheophyta</taxon>
        <taxon>Spermatophyta</taxon>
        <taxon>Magnoliopsida</taxon>
        <taxon>Liliopsida</taxon>
        <taxon>Poales</taxon>
        <taxon>Poaceae</taxon>
        <taxon>BOP clade</taxon>
        <taxon>Pooideae</taxon>
        <taxon>Triticodae</taxon>
        <taxon>Triticeae</taxon>
        <taxon>Triticinae</taxon>
        <taxon>Aegilops</taxon>
    </lineage>
</organism>
<dbReference type="EnsemblPlants" id="AET6Gv20240000.2">
    <property type="protein sequence ID" value="AET6Gv20240000.2"/>
    <property type="gene ID" value="AET6Gv20240000"/>
</dbReference>
<dbReference type="Proteomes" id="UP000015105">
    <property type="component" value="Chromosome 6D"/>
</dbReference>